<comment type="caution">
    <text evidence="1">The sequence shown here is derived from an EMBL/GenBank/DDBJ whole genome shotgun (WGS) entry which is preliminary data.</text>
</comment>
<proteinExistence type="predicted"/>
<protein>
    <submittedName>
        <fullName evidence="1">Uncharacterized protein</fullName>
    </submittedName>
</protein>
<dbReference type="EMBL" id="QEFD01000037">
    <property type="protein sequence ID" value="PVU77284.1"/>
    <property type="molecule type" value="Genomic_DNA"/>
</dbReference>
<gene>
    <name evidence="1" type="ORF">DDW13_01135</name>
</gene>
<name>A0A2T9XAZ8_9CREN</name>
<organism evidence="1 2">
    <name type="scientific">Acidianus hospitalis</name>
    <dbReference type="NCBI Taxonomy" id="563177"/>
    <lineage>
        <taxon>Archaea</taxon>
        <taxon>Thermoproteota</taxon>
        <taxon>Thermoprotei</taxon>
        <taxon>Sulfolobales</taxon>
        <taxon>Sulfolobaceae</taxon>
        <taxon>Acidianus</taxon>
    </lineage>
</organism>
<dbReference type="Proteomes" id="UP000245638">
    <property type="component" value="Unassembled WGS sequence"/>
</dbReference>
<evidence type="ECO:0000313" key="2">
    <source>
        <dbReference type="Proteomes" id="UP000245638"/>
    </source>
</evidence>
<reference evidence="1 2" key="1">
    <citation type="journal article" date="2015" name="Appl. Environ. Microbiol.">
        <title>Nanoarchaeota, Their Sulfolobales Host, and Nanoarchaeota Virus Distribution across Yellowstone National Park Hot Springs.</title>
        <authorList>
            <person name="Munson-McGee J.H."/>
            <person name="Field E.K."/>
            <person name="Bateson M."/>
            <person name="Rooney C."/>
            <person name="Stepanauskas R."/>
            <person name="Young M.J."/>
        </authorList>
    </citation>
    <scope>NUCLEOTIDE SEQUENCE [LARGE SCALE GENOMIC DNA]</scope>
    <source>
        <strain evidence="1">SCGC AC-742_N10</strain>
    </source>
</reference>
<evidence type="ECO:0000313" key="1">
    <source>
        <dbReference type="EMBL" id="PVU77284.1"/>
    </source>
</evidence>
<dbReference type="AlphaFoldDB" id="A0A2T9XAZ8"/>
<sequence length="177" mass="20557">MGLKIENLSNSIIFSKPIPLSFIKDFFSIDSDNFNYNGVNVFVDRDERNENFVKSLTFSSLNTDKSQILHDNYLRWLSLKVRLDEVIWAYQIDAEINTKTKELIKVPSMLPLIGNVMLTGVIIANTKNFNMNQRKFCIVQIDTTIKIIKRDEKYLSISSIINDLKELLKILEESFKL</sequence>
<accession>A0A2T9XAZ8</accession>